<comment type="caution">
    <text evidence="2">The sequence shown here is derived from an EMBL/GenBank/DDBJ whole genome shotgun (WGS) entry which is preliminary data.</text>
</comment>
<gene>
    <name evidence="3" type="ORF">EG327_005387</name>
    <name evidence="2" type="ORF">EG328_000667</name>
</gene>
<dbReference type="Proteomes" id="UP000447873">
    <property type="component" value="Unassembled WGS sequence"/>
</dbReference>
<evidence type="ECO:0000313" key="4">
    <source>
        <dbReference type="Proteomes" id="UP000447873"/>
    </source>
</evidence>
<feature type="region of interest" description="Disordered" evidence="1">
    <location>
        <begin position="1"/>
        <end position="61"/>
    </location>
</feature>
<feature type="region of interest" description="Disordered" evidence="1">
    <location>
        <begin position="155"/>
        <end position="175"/>
    </location>
</feature>
<keyword evidence="5" id="KW-1185">Reference proteome</keyword>
<dbReference type="AlphaFoldDB" id="A0A8H3V3T3"/>
<dbReference type="OrthoDB" id="5280838at2759"/>
<dbReference type="EMBL" id="WNWS01000112">
    <property type="protein sequence ID" value="KAE9979819.1"/>
    <property type="molecule type" value="Genomic_DNA"/>
</dbReference>
<evidence type="ECO:0008006" key="6">
    <source>
        <dbReference type="Google" id="ProtNLM"/>
    </source>
</evidence>
<feature type="region of interest" description="Disordered" evidence="1">
    <location>
        <begin position="378"/>
        <end position="428"/>
    </location>
</feature>
<dbReference type="Proteomes" id="UP000490939">
    <property type="component" value="Unassembled WGS sequence"/>
</dbReference>
<feature type="compositionally biased region" description="Low complexity" evidence="1">
    <location>
        <begin position="17"/>
        <end position="41"/>
    </location>
</feature>
<evidence type="ECO:0000313" key="3">
    <source>
        <dbReference type="EMBL" id="KAE9983763.1"/>
    </source>
</evidence>
<protein>
    <recommendedName>
        <fullName evidence="6">BTB domain-containing protein</fullName>
    </recommendedName>
</protein>
<name>A0A8H3V3T3_VENIN</name>
<proteinExistence type="predicted"/>
<accession>A0A8H3V3T3</accession>
<evidence type="ECO:0000256" key="1">
    <source>
        <dbReference type="SAM" id="MobiDB-lite"/>
    </source>
</evidence>
<organism evidence="2 4">
    <name type="scientific">Venturia inaequalis</name>
    <name type="common">Apple scab fungus</name>
    <dbReference type="NCBI Taxonomy" id="5025"/>
    <lineage>
        <taxon>Eukaryota</taxon>
        <taxon>Fungi</taxon>
        <taxon>Dikarya</taxon>
        <taxon>Ascomycota</taxon>
        <taxon>Pezizomycotina</taxon>
        <taxon>Dothideomycetes</taxon>
        <taxon>Pleosporomycetidae</taxon>
        <taxon>Venturiales</taxon>
        <taxon>Venturiaceae</taxon>
        <taxon>Venturia</taxon>
    </lineage>
</organism>
<sequence>MVSFPDDHEARHHLSLRPRNPASSSRSESTASSSRVSMSTVRRSHRHARSHAGGSGTGNGAMQNEFPCFLQTGDVEIVISNGRKEQRYVLHRLSLSRCSGFFEASLSDEWNQTGPPESNTSAPTSKRWRFELDWGQNGGDIPMLVKKPVSTSSVFGSGAGDLTSRPPPLRPKPPASSNGFFRNMANFTSLNVSQHQPGESDPDDEIFRTYDNLFRIFYHYPPQLDSVNIAQAYVESKSLLQFADMYDALEVVGQRIDHHLLRFHGRLWKQIAKYPPSYLKLGYLAKSRAIFAEAIVHVVGQWPAGKHQLQGQVPQAVMELIEDKVDELEEVKARVEGKLWRLTLTTSRGERVAPANAWVDWQMMSLWRQWFAENTTPLPASILKPPGSSSSHRRGSSRDSRNGPTPRASSNALTTISARQGPPPPVNTGRIFRLIGSAGSNYLGHDEVKRFLKNSPELYHRDTIRRAERRLEELKHLASDAVKPLMRNFLELDPREAGMAYLVCTKMEDRDWEMVFGED</sequence>
<dbReference type="PANTHER" id="PTHR38119">
    <property type="entry name" value="BTB DOMAIN-CONTAINING PROTEIN-RELATED"/>
    <property type="match status" value="1"/>
</dbReference>
<feature type="compositionally biased region" description="Pro residues" evidence="1">
    <location>
        <begin position="165"/>
        <end position="174"/>
    </location>
</feature>
<dbReference type="EMBL" id="WNWR01000310">
    <property type="protein sequence ID" value="KAE9983763.1"/>
    <property type="molecule type" value="Genomic_DNA"/>
</dbReference>
<feature type="compositionally biased region" description="Basic and acidic residues" evidence="1">
    <location>
        <begin position="1"/>
        <end position="12"/>
    </location>
</feature>
<reference evidence="2 4" key="1">
    <citation type="submission" date="2018-12" db="EMBL/GenBank/DDBJ databases">
        <title>Venturia inaequalis Genome Resource.</title>
        <authorList>
            <person name="Lichtner F.J."/>
        </authorList>
    </citation>
    <scope>NUCLEOTIDE SEQUENCE [LARGE SCALE GENOMIC DNA]</scope>
    <source>
        <strain evidence="2 4">120213</strain>
        <strain evidence="3 5">DMI_063113</strain>
    </source>
</reference>
<evidence type="ECO:0000313" key="5">
    <source>
        <dbReference type="Proteomes" id="UP000490939"/>
    </source>
</evidence>
<feature type="compositionally biased region" description="Polar residues" evidence="1">
    <location>
        <begin position="407"/>
        <end position="418"/>
    </location>
</feature>
<dbReference type="PANTHER" id="PTHR38119:SF1">
    <property type="entry name" value="BTB DOMAIN-CONTAINING PROTEIN"/>
    <property type="match status" value="1"/>
</dbReference>
<evidence type="ECO:0000313" key="2">
    <source>
        <dbReference type="EMBL" id="KAE9979819.1"/>
    </source>
</evidence>